<evidence type="ECO:0000313" key="3">
    <source>
        <dbReference type="EMBL" id="SES09467.1"/>
    </source>
</evidence>
<keyword evidence="1" id="KW-0175">Coiled coil</keyword>
<evidence type="ECO:0000256" key="2">
    <source>
        <dbReference type="SAM" id="MobiDB-lite"/>
    </source>
</evidence>
<sequence length="144" mass="16279">MNRLIAAVVILALVVTVTWALWQRLNAAEARAELAEQQLAESHQREAQHQVVIDALWANTQRLNSQRRDLARQQAALERTASHRLTTIEELQRDNATLRAWANTRLPDAVSRLRRRPAVTGAEAYHQSVRDPQPLQPTGQPADD</sequence>
<accession>A0A1H9UK07</accession>
<dbReference type="EMBL" id="FOGS01000007">
    <property type="protein sequence ID" value="SES09467.1"/>
    <property type="molecule type" value="Genomic_DNA"/>
</dbReference>
<dbReference type="RefSeq" id="WP_092827860.1">
    <property type="nucleotide sequence ID" value="NZ_FOGS01000007.1"/>
</dbReference>
<organism evidence="3 4">
    <name type="scientific">Vreelandella subterranea</name>
    <dbReference type="NCBI Taxonomy" id="416874"/>
    <lineage>
        <taxon>Bacteria</taxon>
        <taxon>Pseudomonadati</taxon>
        <taxon>Pseudomonadota</taxon>
        <taxon>Gammaproteobacteria</taxon>
        <taxon>Oceanospirillales</taxon>
        <taxon>Halomonadaceae</taxon>
        <taxon>Vreelandella</taxon>
    </lineage>
</organism>
<feature type="coiled-coil region" evidence="1">
    <location>
        <begin position="25"/>
        <end position="80"/>
    </location>
</feature>
<dbReference type="NCBIfam" id="TIGR03495">
    <property type="entry name" value="phage_LysB"/>
    <property type="match status" value="1"/>
</dbReference>
<keyword evidence="4" id="KW-1185">Reference proteome</keyword>
<evidence type="ECO:0000256" key="1">
    <source>
        <dbReference type="SAM" id="Coils"/>
    </source>
</evidence>
<dbReference type="AlphaFoldDB" id="A0A1H9UK07"/>
<dbReference type="Proteomes" id="UP000198505">
    <property type="component" value="Unassembled WGS sequence"/>
</dbReference>
<name>A0A1H9UK07_9GAMM</name>
<reference evidence="4" key="1">
    <citation type="submission" date="2016-10" db="EMBL/GenBank/DDBJ databases">
        <authorList>
            <person name="Varghese N."/>
            <person name="Submissions S."/>
        </authorList>
    </citation>
    <scope>NUCLEOTIDE SEQUENCE [LARGE SCALE GENOMIC DNA]</scope>
    <source>
        <strain evidence="4">CGMCC 1.6495</strain>
    </source>
</reference>
<protein>
    <submittedName>
        <fullName evidence="3">Phage lysis regulatory protein, LysB family</fullName>
    </submittedName>
</protein>
<dbReference type="InterPro" id="IPR020000">
    <property type="entry name" value="Phage_P2_LysB"/>
</dbReference>
<feature type="region of interest" description="Disordered" evidence="2">
    <location>
        <begin position="115"/>
        <end position="144"/>
    </location>
</feature>
<dbReference type="STRING" id="416874.SAMN04487958_10721"/>
<evidence type="ECO:0000313" key="4">
    <source>
        <dbReference type="Proteomes" id="UP000198505"/>
    </source>
</evidence>
<proteinExistence type="predicted"/>
<gene>
    <name evidence="3" type="ORF">SAMN04487958_10721</name>
</gene>